<gene>
    <name evidence="2" type="ORF">S01H1_59556</name>
</gene>
<dbReference type="InterPro" id="IPR043993">
    <property type="entry name" value="T4SS_pilin"/>
</dbReference>
<keyword evidence="1" id="KW-0812">Transmembrane</keyword>
<keyword evidence="1" id="KW-0472">Membrane</keyword>
<feature type="transmembrane region" description="Helical" evidence="1">
    <location>
        <begin position="78"/>
        <end position="97"/>
    </location>
</feature>
<feature type="non-terminal residue" evidence="2">
    <location>
        <position position="110"/>
    </location>
</feature>
<feature type="transmembrane region" description="Helical" evidence="1">
    <location>
        <begin position="43"/>
        <end position="66"/>
    </location>
</feature>
<dbReference type="EMBL" id="BARS01038958">
    <property type="protein sequence ID" value="GAG14593.1"/>
    <property type="molecule type" value="Genomic_DNA"/>
</dbReference>
<evidence type="ECO:0000313" key="2">
    <source>
        <dbReference type="EMBL" id="GAG14593.1"/>
    </source>
</evidence>
<reference evidence="2" key="1">
    <citation type="journal article" date="2014" name="Front. Microbiol.">
        <title>High frequency of phylogenetically diverse reductive dehalogenase-homologous genes in deep subseafloor sedimentary metagenomes.</title>
        <authorList>
            <person name="Kawai M."/>
            <person name="Futagami T."/>
            <person name="Toyoda A."/>
            <person name="Takaki Y."/>
            <person name="Nishi S."/>
            <person name="Hori S."/>
            <person name="Arai W."/>
            <person name="Tsubouchi T."/>
            <person name="Morono Y."/>
            <person name="Uchiyama I."/>
            <person name="Ito T."/>
            <person name="Fujiyama A."/>
            <person name="Inagaki F."/>
            <person name="Takami H."/>
        </authorList>
    </citation>
    <scope>NUCLEOTIDE SEQUENCE</scope>
    <source>
        <strain evidence="2">Expedition CK06-06</strain>
    </source>
</reference>
<name>X0VQ45_9ZZZZ</name>
<comment type="caution">
    <text evidence="2">The sequence shown here is derived from an EMBL/GenBank/DDBJ whole genome shotgun (WGS) entry which is preliminary data.</text>
</comment>
<dbReference type="AlphaFoldDB" id="X0VQ45"/>
<evidence type="ECO:0000256" key="1">
    <source>
        <dbReference type="SAM" id="Phobius"/>
    </source>
</evidence>
<sequence>MKFKRKFTLKILALGIILLSALGWSSSEDVPADIGETTSRLTDVIYIAAGIVAAIMLVIHGLKLISSQNPEDRDDAKKAILFVIFALVIIVLAEPLVNEFASQIDIPEYT</sequence>
<accession>X0VQ45</accession>
<proteinExistence type="predicted"/>
<keyword evidence="1" id="KW-1133">Transmembrane helix</keyword>
<dbReference type="Pfam" id="PF18895">
    <property type="entry name" value="T4SS_pilin"/>
    <property type="match status" value="1"/>
</dbReference>
<protein>
    <submittedName>
        <fullName evidence="2">Uncharacterized protein</fullName>
    </submittedName>
</protein>
<organism evidence="2">
    <name type="scientific">marine sediment metagenome</name>
    <dbReference type="NCBI Taxonomy" id="412755"/>
    <lineage>
        <taxon>unclassified sequences</taxon>
        <taxon>metagenomes</taxon>
        <taxon>ecological metagenomes</taxon>
    </lineage>
</organism>